<dbReference type="AlphaFoldDB" id="A0AAE3ZSK3"/>
<evidence type="ECO:0000313" key="1">
    <source>
        <dbReference type="EMBL" id="MDR7323378.1"/>
    </source>
</evidence>
<dbReference type="Proteomes" id="UP001183629">
    <property type="component" value="Unassembled WGS sequence"/>
</dbReference>
<dbReference type="Pfam" id="PF05521">
    <property type="entry name" value="Phage_HCP"/>
    <property type="match status" value="1"/>
</dbReference>
<dbReference type="Gene3D" id="2.40.10.270">
    <property type="entry name" value="Bacteriophage SPP1 head-tail adaptor protein"/>
    <property type="match status" value="1"/>
</dbReference>
<evidence type="ECO:0000313" key="2">
    <source>
        <dbReference type="Proteomes" id="UP001183629"/>
    </source>
</evidence>
<gene>
    <name evidence="1" type="ORF">J2S44_003628</name>
</gene>
<dbReference type="InterPro" id="IPR038666">
    <property type="entry name" value="SSP1_head-tail_sf"/>
</dbReference>
<organism evidence="1 2">
    <name type="scientific">Catenuloplanes niger</name>
    <dbReference type="NCBI Taxonomy" id="587534"/>
    <lineage>
        <taxon>Bacteria</taxon>
        <taxon>Bacillati</taxon>
        <taxon>Actinomycetota</taxon>
        <taxon>Actinomycetes</taxon>
        <taxon>Micromonosporales</taxon>
        <taxon>Micromonosporaceae</taxon>
        <taxon>Catenuloplanes</taxon>
    </lineage>
</organism>
<dbReference type="InterPro" id="IPR008767">
    <property type="entry name" value="Phage_SPP1_head-tail_adaptor"/>
</dbReference>
<comment type="caution">
    <text evidence="1">The sequence shown here is derived from an EMBL/GenBank/DDBJ whole genome shotgun (WGS) entry which is preliminary data.</text>
</comment>
<keyword evidence="2" id="KW-1185">Reference proteome</keyword>
<proteinExistence type="predicted"/>
<dbReference type="RefSeq" id="WP_310415165.1">
    <property type="nucleotide sequence ID" value="NZ_JAVDYC010000001.1"/>
</dbReference>
<dbReference type="EMBL" id="JAVDYC010000001">
    <property type="protein sequence ID" value="MDR7323378.1"/>
    <property type="molecule type" value="Genomic_DNA"/>
</dbReference>
<protein>
    <submittedName>
        <fullName evidence="1">Head-tail adaptor</fullName>
    </submittedName>
</protein>
<reference evidence="1 2" key="1">
    <citation type="submission" date="2023-07" db="EMBL/GenBank/DDBJ databases">
        <title>Sequencing the genomes of 1000 actinobacteria strains.</title>
        <authorList>
            <person name="Klenk H.-P."/>
        </authorList>
    </citation>
    <scope>NUCLEOTIDE SEQUENCE [LARGE SCALE GENOMIC DNA]</scope>
    <source>
        <strain evidence="1 2">DSM 44711</strain>
    </source>
</reference>
<accession>A0AAE3ZSK3</accession>
<name>A0AAE3ZSK3_9ACTN</name>
<sequence>MQLRDRITRLRAPLIADGYGNQGPDWPAAVTAVLRASVQPASSTEDVVDEQRTVTRWRVWLPRTADLLATDRIEWDGQTYEVEGDVEHWKDRGQLHHLEAVMIKVTQG</sequence>